<reference evidence="1 2" key="1">
    <citation type="submission" date="2023-10" db="EMBL/GenBank/DDBJ databases">
        <authorList>
            <person name="Maclean D."/>
            <person name="Macfadyen A."/>
        </authorList>
    </citation>
    <scope>NUCLEOTIDE SEQUENCE [LARGE SCALE GENOMIC DNA]</scope>
</reference>
<dbReference type="Pfam" id="PF00106">
    <property type="entry name" value="adh_short"/>
    <property type="match status" value="1"/>
</dbReference>
<dbReference type="InterPro" id="IPR036291">
    <property type="entry name" value="NAD(P)-bd_dom_sf"/>
</dbReference>
<dbReference type="GO" id="GO:0010304">
    <property type="term" value="P:PSII associated light-harvesting complex II catabolic process"/>
    <property type="evidence" value="ECO:0007669"/>
    <property type="project" value="TreeGrafter"/>
</dbReference>
<name>A0AAV1IBY4_9CHLO</name>
<dbReference type="GO" id="GO:0034256">
    <property type="term" value="F:chlorophyll(ide) b reductase activity"/>
    <property type="evidence" value="ECO:0007669"/>
    <property type="project" value="TreeGrafter"/>
</dbReference>
<accession>A0AAV1IBY4</accession>
<dbReference type="SUPFAM" id="SSF51735">
    <property type="entry name" value="NAD(P)-binding Rossmann-fold domains"/>
    <property type="match status" value="1"/>
</dbReference>
<dbReference type="PANTHER" id="PTHR24314">
    <property type="entry name" value="NON-SPECIFIC LIPID TRANSFER PROTEIN-RELATED"/>
    <property type="match status" value="1"/>
</dbReference>
<protein>
    <submittedName>
        <fullName evidence="1">Uncharacterized protein</fullName>
    </submittedName>
</protein>
<dbReference type="AlphaFoldDB" id="A0AAV1IBY4"/>
<comment type="caution">
    <text evidence="1">The sequence shown here is derived from an EMBL/GenBank/DDBJ whole genome shotgun (WGS) entry which is preliminary data.</text>
</comment>
<dbReference type="InterPro" id="IPR052625">
    <property type="entry name" value="Chl_b_Red"/>
</dbReference>
<gene>
    <name evidence="1" type="ORF">CVIRNUC_006946</name>
</gene>
<dbReference type="CDD" id="cd05233">
    <property type="entry name" value="SDR_c"/>
    <property type="match status" value="1"/>
</dbReference>
<evidence type="ECO:0000313" key="2">
    <source>
        <dbReference type="Proteomes" id="UP001314263"/>
    </source>
</evidence>
<dbReference type="GO" id="GO:0015996">
    <property type="term" value="P:chlorophyll catabolic process"/>
    <property type="evidence" value="ECO:0007669"/>
    <property type="project" value="TreeGrafter"/>
</dbReference>
<keyword evidence="2" id="KW-1185">Reference proteome</keyword>
<evidence type="ECO:0000313" key="1">
    <source>
        <dbReference type="EMBL" id="CAK0783747.1"/>
    </source>
</evidence>
<sequence length="309" mass="33806">MLDDLDPASVAVGAAILPLAWIGSKLLGSLRNHAHRDRSVRGFKVVITGSSRGLGYALADQFLQFGDDVVISSRDMSACERAAAQLREKHPARKALPHACDVRNAEEVESLARFAQEKLGRIDIWVNNAGISQAHKATLQHTDAEELRRVLDTNLLGSIFGARAALQVMREQEVGGKIFFLDGTGAWGNPTPQNVAYGAAKRAITQVKDSLNAELKGKHDFSVHIASPGMVATELLLGGDKDPRATKIINILAEEAEVVAAWMVPRMRGVRRSGKYFKFLTPRGVLWRFLTARSRKGRFLPEGSKLEAH</sequence>
<proteinExistence type="predicted"/>
<dbReference type="Gene3D" id="3.40.50.720">
    <property type="entry name" value="NAD(P)-binding Rossmann-like Domain"/>
    <property type="match status" value="1"/>
</dbReference>
<organism evidence="1 2">
    <name type="scientific">Coccomyxa viridis</name>
    <dbReference type="NCBI Taxonomy" id="1274662"/>
    <lineage>
        <taxon>Eukaryota</taxon>
        <taxon>Viridiplantae</taxon>
        <taxon>Chlorophyta</taxon>
        <taxon>core chlorophytes</taxon>
        <taxon>Trebouxiophyceae</taxon>
        <taxon>Trebouxiophyceae incertae sedis</taxon>
        <taxon>Coccomyxaceae</taxon>
        <taxon>Coccomyxa</taxon>
    </lineage>
</organism>
<dbReference type="Proteomes" id="UP001314263">
    <property type="component" value="Unassembled WGS sequence"/>
</dbReference>
<dbReference type="PANTHER" id="PTHR24314:SF21">
    <property type="entry name" value="CHLOROPHYLL(IDE) B REDUCTASE NYC1, CHLOROPLASTIC-RELATED"/>
    <property type="match status" value="1"/>
</dbReference>
<dbReference type="EMBL" id="CAUYUE010000009">
    <property type="protein sequence ID" value="CAK0783747.1"/>
    <property type="molecule type" value="Genomic_DNA"/>
</dbReference>
<dbReference type="PRINTS" id="PR00081">
    <property type="entry name" value="GDHRDH"/>
</dbReference>
<dbReference type="InterPro" id="IPR002347">
    <property type="entry name" value="SDR_fam"/>
</dbReference>